<dbReference type="PROSITE" id="PS51257">
    <property type="entry name" value="PROKAR_LIPOPROTEIN"/>
    <property type="match status" value="1"/>
</dbReference>
<protein>
    <recommendedName>
        <fullName evidence="4">Major facilitator superfamily associated domain-containing protein</fullName>
    </recommendedName>
</protein>
<keyword evidence="1" id="KW-1133">Transmembrane helix</keyword>
<keyword evidence="1" id="KW-0812">Transmembrane</keyword>
<dbReference type="EMBL" id="CAAALY010017259">
    <property type="protein sequence ID" value="VEL13267.1"/>
    <property type="molecule type" value="Genomic_DNA"/>
</dbReference>
<sequence>MRHELVSDTICFYYGLIAACTSLLHNIFIVHHIDAFLTVFGISKSAFWIGELVFLIWNSLNDPLFGWLTDRHLFNNKNVNTVAYRSCIISLTAPAFAIAFLFTWNPCMLQHLPGIRFALVICFYDSALTMLVLQHDALLADLAITSKDRIRLGTAATFGQALAASGIMIVTPWREGYPAAAGILPFTFRCLCTLMAVLSCLGLWVGATMIAKCFPYRKGFTEKVDWEGHLCKDNL</sequence>
<accession>A0A448WJH7</accession>
<keyword evidence="3" id="KW-1185">Reference proteome</keyword>
<feature type="transmembrane region" description="Helical" evidence="1">
    <location>
        <begin position="82"/>
        <end position="102"/>
    </location>
</feature>
<organism evidence="2 3">
    <name type="scientific">Protopolystoma xenopodis</name>
    <dbReference type="NCBI Taxonomy" id="117903"/>
    <lineage>
        <taxon>Eukaryota</taxon>
        <taxon>Metazoa</taxon>
        <taxon>Spiralia</taxon>
        <taxon>Lophotrochozoa</taxon>
        <taxon>Platyhelminthes</taxon>
        <taxon>Monogenea</taxon>
        <taxon>Polyopisthocotylea</taxon>
        <taxon>Polystomatidea</taxon>
        <taxon>Polystomatidae</taxon>
        <taxon>Protopolystoma</taxon>
    </lineage>
</organism>
<dbReference type="OrthoDB" id="62987at2759"/>
<dbReference type="Proteomes" id="UP000784294">
    <property type="component" value="Unassembled WGS sequence"/>
</dbReference>
<evidence type="ECO:0000313" key="3">
    <source>
        <dbReference type="Proteomes" id="UP000784294"/>
    </source>
</evidence>
<feature type="transmembrane region" description="Helical" evidence="1">
    <location>
        <begin position="154"/>
        <end position="174"/>
    </location>
</feature>
<dbReference type="AlphaFoldDB" id="A0A448WJH7"/>
<name>A0A448WJH7_9PLAT</name>
<dbReference type="InterPro" id="IPR040035">
    <property type="entry name" value="TMEM180"/>
</dbReference>
<feature type="transmembrane region" description="Helical" evidence="1">
    <location>
        <begin position="12"/>
        <end position="33"/>
    </location>
</feature>
<comment type="caution">
    <text evidence="2">The sequence shown here is derived from an EMBL/GenBank/DDBJ whole genome shotgun (WGS) entry which is preliminary data.</text>
</comment>
<evidence type="ECO:0008006" key="4">
    <source>
        <dbReference type="Google" id="ProtNLM"/>
    </source>
</evidence>
<dbReference type="PANTHER" id="PTHR28658">
    <property type="entry name" value="TRANSMEMBRANE PROTEIN 180"/>
    <property type="match status" value="1"/>
</dbReference>
<keyword evidence="1" id="KW-0472">Membrane</keyword>
<reference evidence="2" key="1">
    <citation type="submission" date="2018-11" db="EMBL/GenBank/DDBJ databases">
        <authorList>
            <consortium name="Pathogen Informatics"/>
        </authorList>
    </citation>
    <scope>NUCLEOTIDE SEQUENCE</scope>
</reference>
<feature type="transmembrane region" description="Helical" evidence="1">
    <location>
        <begin position="186"/>
        <end position="211"/>
    </location>
</feature>
<evidence type="ECO:0000313" key="2">
    <source>
        <dbReference type="EMBL" id="VEL13267.1"/>
    </source>
</evidence>
<gene>
    <name evidence="2" type="ORF">PXEA_LOCUS6707</name>
</gene>
<feature type="transmembrane region" description="Helical" evidence="1">
    <location>
        <begin position="45"/>
        <end position="61"/>
    </location>
</feature>
<dbReference type="Pfam" id="PF13347">
    <property type="entry name" value="MFS_2"/>
    <property type="match status" value="1"/>
</dbReference>
<evidence type="ECO:0000256" key="1">
    <source>
        <dbReference type="SAM" id="Phobius"/>
    </source>
</evidence>
<proteinExistence type="predicted"/>
<feature type="transmembrane region" description="Helical" evidence="1">
    <location>
        <begin position="114"/>
        <end position="133"/>
    </location>
</feature>
<dbReference type="PANTHER" id="PTHR28658:SF3">
    <property type="entry name" value="TRANSMEMBRANE PROTEIN 180"/>
    <property type="match status" value="1"/>
</dbReference>